<dbReference type="SMART" id="SM00220">
    <property type="entry name" value="S_TKc"/>
    <property type="match status" value="1"/>
</dbReference>
<keyword evidence="7" id="KW-0067">ATP-binding</keyword>
<protein>
    <recommendedName>
        <fullName evidence="1">non-specific serine/threonine protein kinase</fullName>
        <ecNumber evidence="1">2.7.11.1</ecNumber>
    </recommendedName>
</protein>
<dbReference type="PROSITE" id="PS50011">
    <property type="entry name" value="PROTEIN_KINASE_DOM"/>
    <property type="match status" value="1"/>
</dbReference>
<evidence type="ECO:0000256" key="5">
    <source>
        <dbReference type="ARBA" id="ARBA00022741"/>
    </source>
</evidence>
<evidence type="ECO:0000256" key="7">
    <source>
        <dbReference type="ARBA" id="ARBA00022840"/>
    </source>
</evidence>
<evidence type="ECO:0000313" key="13">
    <source>
        <dbReference type="Proteomes" id="UP001212841"/>
    </source>
</evidence>
<evidence type="ECO:0000256" key="8">
    <source>
        <dbReference type="ARBA" id="ARBA00047899"/>
    </source>
</evidence>
<keyword evidence="13" id="KW-1185">Reference proteome</keyword>
<keyword evidence="2" id="KW-0723">Serine/threonine-protein kinase</keyword>
<comment type="catalytic activity">
    <reaction evidence="9">
        <text>L-seryl-[protein] + ATP = O-phospho-L-seryl-[protein] + ADP + H(+)</text>
        <dbReference type="Rhea" id="RHEA:17989"/>
        <dbReference type="Rhea" id="RHEA-COMP:9863"/>
        <dbReference type="Rhea" id="RHEA-COMP:11604"/>
        <dbReference type="ChEBI" id="CHEBI:15378"/>
        <dbReference type="ChEBI" id="CHEBI:29999"/>
        <dbReference type="ChEBI" id="CHEBI:30616"/>
        <dbReference type="ChEBI" id="CHEBI:83421"/>
        <dbReference type="ChEBI" id="CHEBI:456216"/>
        <dbReference type="EC" id="2.7.11.1"/>
    </reaction>
</comment>
<dbReference type="GO" id="GO:0035556">
    <property type="term" value="P:intracellular signal transduction"/>
    <property type="evidence" value="ECO:0007669"/>
    <property type="project" value="TreeGrafter"/>
</dbReference>
<dbReference type="PROSITE" id="PS00108">
    <property type="entry name" value="PROTEIN_KINASE_ST"/>
    <property type="match status" value="1"/>
</dbReference>
<dbReference type="FunFam" id="1.10.510.10:FF:000024">
    <property type="entry name" value="Probable serine/threonine-protein kinase cot-1"/>
    <property type="match status" value="1"/>
</dbReference>
<evidence type="ECO:0000313" key="12">
    <source>
        <dbReference type="EMBL" id="KAJ3025137.1"/>
    </source>
</evidence>
<evidence type="ECO:0000256" key="4">
    <source>
        <dbReference type="ARBA" id="ARBA00022679"/>
    </source>
</evidence>
<gene>
    <name evidence="12" type="primary">PKH3</name>
    <name evidence="12" type="ORF">HK097_006747</name>
</gene>
<dbReference type="GO" id="GO:0004674">
    <property type="term" value="F:protein serine/threonine kinase activity"/>
    <property type="evidence" value="ECO:0007669"/>
    <property type="project" value="UniProtKB-KW"/>
</dbReference>
<dbReference type="InterPro" id="IPR000719">
    <property type="entry name" value="Prot_kinase_dom"/>
</dbReference>
<organism evidence="12 13">
    <name type="scientific">Rhizophlyctis rosea</name>
    <dbReference type="NCBI Taxonomy" id="64517"/>
    <lineage>
        <taxon>Eukaryota</taxon>
        <taxon>Fungi</taxon>
        <taxon>Fungi incertae sedis</taxon>
        <taxon>Chytridiomycota</taxon>
        <taxon>Chytridiomycota incertae sedis</taxon>
        <taxon>Chytridiomycetes</taxon>
        <taxon>Rhizophlyctidales</taxon>
        <taxon>Rhizophlyctidaceae</taxon>
        <taxon>Rhizophlyctis</taxon>
    </lineage>
</organism>
<evidence type="ECO:0000259" key="11">
    <source>
        <dbReference type="PROSITE" id="PS50011"/>
    </source>
</evidence>
<dbReference type="EC" id="2.7.11.1" evidence="1"/>
<evidence type="ECO:0000256" key="6">
    <source>
        <dbReference type="ARBA" id="ARBA00022777"/>
    </source>
</evidence>
<keyword evidence="3" id="KW-0597">Phosphoprotein</keyword>
<evidence type="ECO:0000256" key="2">
    <source>
        <dbReference type="ARBA" id="ARBA00022527"/>
    </source>
</evidence>
<dbReference type="Gene3D" id="3.30.200.20">
    <property type="entry name" value="Phosphorylase Kinase, domain 1"/>
    <property type="match status" value="1"/>
</dbReference>
<evidence type="ECO:0000256" key="1">
    <source>
        <dbReference type="ARBA" id="ARBA00012513"/>
    </source>
</evidence>
<comment type="caution">
    <text evidence="12">The sequence shown here is derived from an EMBL/GenBank/DDBJ whole genome shotgun (WGS) entry which is preliminary data.</text>
</comment>
<name>A0AAD5S161_9FUNG</name>
<dbReference type="GO" id="GO:0007010">
    <property type="term" value="P:cytoskeleton organization"/>
    <property type="evidence" value="ECO:0007669"/>
    <property type="project" value="UniProtKB-ARBA"/>
</dbReference>
<feature type="non-terminal residue" evidence="12">
    <location>
        <position position="200"/>
    </location>
</feature>
<proteinExistence type="predicted"/>
<dbReference type="EMBL" id="JADGJD010003175">
    <property type="protein sequence ID" value="KAJ3025137.1"/>
    <property type="molecule type" value="Genomic_DNA"/>
</dbReference>
<keyword evidence="5" id="KW-0547">Nucleotide-binding</keyword>
<dbReference type="InterPro" id="IPR011009">
    <property type="entry name" value="Kinase-like_dom_sf"/>
</dbReference>
<dbReference type="AlphaFoldDB" id="A0AAD5S161"/>
<dbReference type="Pfam" id="PF00069">
    <property type="entry name" value="Pkinase"/>
    <property type="match status" value="1"/>
</dbReference>
<evidence type="ECO:0000256" key="10">
    <source>
        <dbReference type="SAM" id="MobiDB-lite"/>
    </source>
</evidence>
<reference evidence="12" key="1">
    <citation type="submission" date="2020-05" db="EMBL/GenBank/DDBJ databases">
        <title>Phylogenomic resolution of chytrid fungi.</title>
        <authorList>
            <person name="Stajich J.E."/>
            <person name="Amses K."/>
            <person name="Simmons R."/>
            <person name="Seto K."/>
            <person name="Myers J."/>
            <person name="Bonds A."/>
            <person name="Quandt C.A."/>
            <person name="Barry K."/>
            <person name="Liu P."/>
            <person name="Grigoriev I."/>
            <person name="Longcore J.E."/>
            <person name="James T.Y."/>
        </authorList>
    </citation>
    <scope>NUCLEOTIDE SEQUENCE</scope>
    <source>
        <strain evidence="12">JEL0318</strain>
    </source>
</reference>
<keyword evidence="4" id="KW-0808">Transferase</keyword>
<evidence type="ECO:0000256" key="9">
    <source>
        <dbReference type="ARBA" id="ARBA00048679"/>
    </source>
</evidence>
<dbReference type="SUPFAM" id="SSF56112">
    <property type="entry name" value="Protein kinase-like (PK-like)"/>
    <property type="match status" value="1"/>
</dbReference>
<sequence>MLDKKHIIKEKKIKYVNVEKDVLNLCDHPGVVKLYYTFQDGASLYFCLEFAREGDLLGVLRKCGSFEKDTARFYVGEIVEVVGYLHGVGVVHRDLKPENILLDENMHIKITDFGTAKIKKPSDPSTSSSSSTTPDSEPTKQRNSFVGTAEYCSPELLNDRQATESSDIWAIGCILYQLLSGKPPFRASNDYQTFQKITNL</sequence>
<feature type="domain" description="Protein kinase" evidence="11">
    <location>
        <begin position="1"/>
        <end position="200"/>
    </location>
</feature>
<dbReference type="PANTHER" id="PTHR24356">
    <property type="entry name" value="SERINE/THREONINE-PROTEIN KINASE"/>
    <property type="match status" value="1"/>
</dbReference>
<dbReference type="GO" id="GO:0005524">
    <property type="term" value="F:ATP binding"/>
    <property type="evidence" value="ECO:0007669"/>
    <property type="project" value="UniProtKB-KW"/>
</dbReference>
<dbReference type="Gene3D" id="1.10.510.10">
    <property type="entry name" value="Transferase(Phosphotransferase) domain 1"/>
    <property type="match status" value="1"/>
</dbReference>
<keyword evidence="6 12" id="KW-0418">Kinase</keyword>
<feature type="region of interest" description="Disordered" evidence="10">
    <location>
        <begin position="117"/>
        <end position="144"/>
    </location>
</feature>
<dbReference type="PANTHER" id="PTHR24356:SF163">
    <property type="entry name" value="3-PHOSPHOINOSITIDE-DEPENDENT PROTEIN KINASE 1-RELATED"/>
    <property type="match status" value="1"/>
</dbReference>
<evidence type="ECO:0000256" key="3">
    <source>
        <dbReference type="ARBA" id="ARBA00022553"/>
    </source>
</evidence>
<dbReference type="InterPro" id="IPR050236">
    <property type="entry name" value="Ser_Thr_kinase_AGC"/>
</dbReference>
<dbReference type="Proteomes" id="UP001212841">
    <property type="component" value="Unassembled WGS sequence"/>
</dbReference>
<feature type="compositionally biased region" description="Low complexity" evidence="10">
    <location>
        <begin position="123"/>
        <end position="136"/>
    </location>
</feature>
<dbReference type="InterPro" id="IPR008271">
    <property type="entry name" value="Ser/Thr_kinase_AS"/>
</dbReference>
<comment type="catalytic activity">
    <reaction evidence="8">
        <text>L-threonyl-[protein] + ATP = O-phospho-L-threonyl-[protein] + ADP + H(+)</text>
        <dbReference type="Rhea" id="RHEA:46608"/>
        <dbReference type="Rhea" id="RHEA-COMP:11060"/>
        <dbReference type="Rhea" id="RHEA-COMP:11605"/>
        <dbReference type="ChEBI" id="CHEBI:15378"/>
        <dbReference type="ChEBI" id="CHEBI:30013"/>
        <dbReference type="ChEBI" id="CHEBI:30616"/>
        <dbReference type="ChEBI" id="CHEBI:61977"/>
        <dbReference type="ChEBI" id="CHEBI:456216"/>
        <dbReference type="EC" id="2.7.11.1"/>
    </reaction>
</comment>
<accession>A0AAD5S161</accession>